<proteinExistence type="inferred from homology"/>
<evidence type="ECO:0000256" key="5">
    <source>
        <dbReference type="HAMAP-Rule" id="MF_00362"/>
    </source>
</evidence>
<evidence type="ECO:0000256" key="1">
    <source>
        <dbReference type="ARBA" id="ARBA00008889"/>
    </source>
</evidence>
<protein>
    <recommendedName>
        <fullName evidence="4 5">Large ribosomal subunit protein uL10</fullName>
    </recommendedName>
</protein>
<dbReference type="AlphaFoldDB" id="A0A0G0U3G8"/>
<organism evidence="6 7">
    <name type="scientific">Candidatus Daviesbacteria bacterium GW2011_GWA2_40_9</name>
    <dbReference type="NCBI Taxonomy" id="1618424"/>
    <lineage>
        <taxon>Bacteria</taxon>
        <taxon>Candidatus Daviesiibacteriota</taxon>
    </lineage>
</organism>
<sequence>MAKTRKQKEEAVVILTDKLRRAKSVVFTDYQGLTMNKLSDLRNKLSDQEAEFAITKNTLVELALKDAHYSKVSDDIKTGPTATLFAYGDEISPLKILAKALKDAQIGKIKGGFLNQEFLDAISLGRLASLPTKQELQGRVVGVLVAPLSGMVNVLQGNLRNLVYALDQIRIQKGGE</sequence>
<reference evidence="6 7" key="1">
    <citation type="journal article" date="2015" name="Nature">
        <title>rRNA introns, odd ribosomes, and small enigmatic genomes across a large radiation of phyla.</title>
        <authorList>
            <person name="Brown C.T."/>
            <person name="Hug L.A."/>
            <person name="Thomas B.C."/>
            <person name="Sharon I."/>
            <person name="Castelle C.J."/>
            <person name="Singh A."/>
            <person name="Wilkins M.J."/>
            <person name="Williams K.H."/>
            <person name="Banfield J.F."/>
        </authorList>
    </citation>
    <scope>NUCLEOTIDE SEQUENCE [LARGE SCALE GENOMIC DNA]</scope>
</reference>
<dbReference type="Gene3D" id="6.10.250.290">
    <property type="match status" value="1"/>
</dbReference>
<evidence type="ECO:0000313" key="7">
    <source>
        <dbReference type="Proteomes" id="UP000034601"/>
    </source>
</evidence>
<evidence type="ECO:0000256" key="2">
    <source>
        <dbReference type="ARBA" id="ARBA00022980"/>
    </source>
</evidence>
<dbReference type="InterPro" id="IPR001790">
    <property type="entry name" value="Ribosomal_uL10"/>
</dbReference>
<keyword evidence="3 5" id="KW-0687">Ribonucleoprotein</keyword>
<comment type="caution">
    <text evidence="6">The sequence shown here is derived from an EMBL/GenBank/DDBJ whole genome shotgun (WGS) entry which is preliminary data.</text>
</comment>
<accession>A0A0G0U3G8</accession>
<dbReference type="CDD" id="cd05797">
    <property type="entry name" value="Ribosomal_L10"/>
    <property type="match status" value="1"/>
</dbReference>
<evidence type="ECO:0000256" key="3">
    <source>
        <dbReference type="ARBA" id="ARBA00023274"/>
    </source>
</evidence>
<keyword evidence="2 5" id="KW-0689">Ribosomal protein</keyword>
<dbReference type="Proteomes" id="UP000034601">
    <property type="component" value="Unassembled WGS sequence"/>
</dbReference>
<dbReference type="PANTHER" id="PTHR11560">
    <property type="entry name" value="39S RIBOSOMAL PROTEIN L10, MITOCHONDRIAL"/>
    <property type="match status" value="1"/>
</dbReference>
<gene>
    <name evidence="5" type="primary">rplJ</name>
    <name evidence="6" type="ORF">UU29_C0003G0025</name>
</gene>
<dbReference type="Pfam" id="PF00466">
    <property type="entry name" value="Ribosomal_L10"/>
    <property type="match status" value="1"/>
</dbReference>
<dbReference type="EMBL" id="LCAB01000003">
    <property type="protein sequence ID" value="KKR83623.1"/>
    <property type="molecule type" value="Genomic_DNA"/>
</dbReference>
<dbReference type="InterPro" id="IPR047865">
    <property type="entry name" value="Ribosomal_uL10_bac_type"/>
</dbReference>
<evidence type="ECO:0000313" key="6">
    <source>
        <dbReference type="EMBL" id="KKR83623.1"/>
    </source>
</evidence>
<dbReference type="HAMAP" id="MF_00362">
    <property type="entry name" value="Ribosomal_uL10"/>
    <property type="match status" value="1"/>
</dbReference>
<comment type="subunit">
    <text evidence="5">Part of the ribosomal stalk of the 50S ribosomal subunit. The N-terminus interacts with L11 and the large rRNA to form the base of the stalk. The C-terminus forms an elongated spine to which L12 dimers bind in a sequential fashion forming a multimeric L10(L12)X complex.</text>
</comment>
<evidence type="ECO:0000256" key="4">
    <source>
        <dbReference type="ARBA" id="ARBA00035202"/>
    </source>
</evidence>
<dbReference type="GO" id="GO:0005840">
    <property type="term" value="C:ribosome"/>
    <property type="evidence" value="ECO:0007669"/>
    <property type="project" value="UniProtKB-KW"/>
</dbReference>
<name>A0A0G0U3G8_9BACT</name>
<dbReference type="SUPFAM" id="SSF160369">
    <property type="entry name" value="Ribosomal protein L10-like"/>
    <property type="match status" value="1"/>
</dbReference>
<dbReference type="GO" id="GO:0006412">
    <property type="term" value="P:translation"/>
    <property type="evidence" value="ECO:0007669"/>
    <property type="project" value="UniProtKB-UniRule"/>
</dbReference>
<comment type="similarity">
    <text evidence="1 5">Belongs to the universal ribosomal protein uL10 family.</text>
</comment>
<dbReference type="InterPro" id="IPR043141">
    <property type="entry name" value="Ribosomal_uL10-like_sf"/>
</dbReference>
<keyword evidence="5" id="KW-0694">RNA-binding</keyword>
<dbReference type="NCBIfam" id="NF000955">
    <property type="entry name" value="PRK00099.1-1"/>
    <property type="match status" value="1"/>
</dbReference>
<keyword evidence="5" id="KW-0699">rRNA-binding</keyword>
<dbReference type="InterPro" id="IPR022973">
    <property type="entry name" value="Ribosomal_uL10_bac"/>
</dbReference>
<comment type="function">
    <text evidence="5">Forms part of the ribosomal stalk, playing a central role in the interaction of the ribosome with GTP-bound translation factors.</text>
</comment>
<dbReference type="Gene3D" id="3.30.70.1730">
    <property type="match status" value="1"/>
</dbReference>
<dbReference type="GO" id="GO:0070180">
    <property type="term" value="F:large ribosomal subunit rRNA binding"/>
    <property type="evidence" value="ECO:0007669"/>
    <property type="project" value="UniProtKB-UniRule"/>
</dbReference>
<dbReference type="GO" id="GO:1990904">
    <property type="term" value="C:ribonucleoprotein complex"/>
    <property type="evidence" value="ECO:0007669"/>
    <property type="project" value="UniProtKB-KW"/>
</dbReference>